<evidence type="ECO:0000313" key="2">
    <source>
        <dbReference type="Proteomes" id="UP000492821"/>
    </source>
</evidence>
<dbReference type="Proteomes" id="UP000492821">
    <property type="component" value="Unassembled WGS sequence"/>
</dbReference>
<reference evidence="2" key="1">
    <citation type="journal article" date="2013" name="Genetics">
        <title>The draft genome and transcriptome of Panagrellus redivivus are shaped by the harsh demands of a free-living lifestyle.</title>
        <authorList>
            <person name="Srinivasan J."/>
            <person name="Dillman A.R."/>
            <person name="Macchietto M.G."/>
            <person name="Heikkinen L."/>
            <person name="Lakso M."/>
            <person name="Fracchia K.M."/>
            <person name="Antoshechkin I."/>
            <person name="Mortazavi A."/>
            <person name="Wong G."/>
            <person name="Sternberg P.W."/>
        </authorList>
    </citation>
    <scope>NUCLEOTIDE SEQUENCE [LARGE SCALE GENOMIC DNA]</scope>
    <source>
        <strain evidence="2">MT8872</strain>
    </source>
</reference>
<protein>
    <submittedName>
        <fullName evidence="3">Transmembrane protein</fullName>
    </submittedName>
</protein>
<dbReference type="AlphaFoldDB" id="A0A7E4V2C0"/>
<proteinExistence type="predicted"/>
<evidence type="ECO:0000256" key="1">
    <source>
        <dbReference type="SAM" id="MobiDB-lite"/>
    </source>
</evidence>
<name>A0A7E4V2C0_PANRE</name>
<dbReference type="WBParaSite" id="Pan_g15672.t1">
    <property type="protein sequence ID" value="Pan_g15672.t1"/>
    <property type="gene ID" value="Pan_g15672"/>
</dbReference>
<reference evidence="3" key="2">
    <citation type="submission" date="2020-10" db="UniProtKB">
        <authorList>
            <consortium name="WormBaseParasite"/>
        </authorList>
    </citation>
    <scope>IDENTIFICATION</scope>
</reference>
<accession>A0A7E4V2C0</accession>
<organism evidence="2 3">
    <name type="scientific">Panagrellus redivivus</name>
    <name type="common">Microworm</name>
    <dbReference type="NCBI Taxonomy" id="6233"/>
    <lineage>
        <taxon>Eukaryota</taxon>
        <taxon>Metazoa</taxon>
        <taxon>Ecdysozoa</taxon>
        <taxon>Nematoda</taxon>
        <taxon>Chromadorea</taxon>
        <taxon>Rhabditida</taxon>
        <taxon>Tylenchina</taxon>
        <taxon>Panagrolaimomorpha</taxon>
        <taxon>Panagrolaimoidea</taxon>
        <taxon>Panagrolaimidae</taxon>
        <taxon>Panagrellus</taxon>
    </lineage>
</organism>
<keyword evidence="2" id="KW-1185">Reference proteome</keyword>
<sequence length="123" mass="13670">MSNTPKPAKPAKISIRPDYDTDVLWKPPRMGTRQRTISTDSTDDMPAVSPTQRRFSLSGMLLGATAGIGGLVRQGSQTSGTESPPKKMSITETVDFKEFMRRQSRALSDEDGFGFNPKDYRRE</sequence>
<evidence type="ECO:0000313" key="3">
    <source>
        <dbReference type="WBParaSite" id="Pan_g15672.t1"/>
    </source>
</evidence>
<feature type="region of interest" description="Disordered" evidence="1">
    <location>
        <begin position="1"/>
        <end position="50"/>
    </location>
</feature>